<reference evidence="4" key="1">
    <citation type="journal article" date="2019" name="Int. J. Syst. Evol. Microbiol.">
        <title>The Global Catalogue of Microorganisms (GCM) 10K type strain sequencing project: providing services to taxonomists for standard genome sequencing and annotation.</title>
        <authorList>
            <consortium name="The Broad Institute Genomics Platform"/>
            <consortium name="The Broad Institute Genome Sequencing Center for Infectious Disease"/>
            <person name="Wu L."/>
            <person name="Ma J."/>
        </authorList>
    </citation>
    <scope>NUCLEOTIDE SEQUENCE [LARGE SCALE GENOMIC DNA]</scope>
    <source>
        <strain evidence="4">KCTC 42423</strain>
    </source>
</reference>
<dbReference type="Proteomes" id="UP001597459">
    <property type="component" value="Unassembled WGS sequence"/>
</dbReference>
<dbReference type="InterPro" id="IPR001789">
    <property type="entry name" value="Sig_transdc_resp-reg_receiver"/>
</dbReference>
<comment type="caution">
    <text evidence="3">The sequence shown here is derived from an EMBL/GenBank/DDBJ whole genome shotgun (WGS) entry which is preliminary data.</text>
</comment>
<keyword evidence="1" id="KW-0597">Phosphoprotein</keyword>
<dbReference type="PROSITE" id="PS50110">
    <property type="entry name" value="RESPONSE_REGULATORY"/>
    <property type="match status" value="1"/>
</dbReference>
<dbReference type="SUPFAM" id="SSF52172">
    <property type="entry name" value="CheY-like"/>
    <property type="match status" value="1"/>
</dbReference>
<evidence type="ECO:0000313" key="3">
    <source>
        <dbReference type="EMBL" id="MFD2591213.1"/>
    </source>
</evidence>
<gene>
    <name evidence="3" type="ORF">ACFSTE_10295</name>
</gene>
<dbReference type="SMART" id="SM00448">
    <property type="entry name" value="REC"/>
    <property type="match status" value="1"/>
</dbReference>
<dbReference type="InterPro" id="IPR011006">
    <property type="entry name" value="CheY-like_superfamily"/>
</dbReference>
<keyword evidence="4" id="KW-1185">Reference proteome</keyword>
<sequence length="134" mass="15521">MITENNTTLYLIDDDTIHQFIVKKLISKISSQQNKLLTFSNGEEAILFIESIWNQKEQLPDVILLDINMPIMDGWDFLNAYIKLTPTPEKKINIYILSSSQNPDDLEKAKKYKNIAGYLTKPINESILKELLEF</sequence>
<dbReference type="RefSeq" id="WP_176029206.1">
    <property type="nucleotide sequence ID" value="NZ_JBHSJV010000001.1"/>
</dbReference>
<organism evidence="3 4">
    <name type="scientific">Aquimarina hainanensis</name>
    <dbReference type="NCBI Taxonomy" id="1578017"/>
    <lineage>
        <taxon>Bacteria</taxon>
        <taxon>Pseudomonadati</taxon>
        <taxon>Bacteroidota</taxon>
        <taxon>Flavobacteriia</taxon>
        <taxon>Flavobacteriales</taxon>
        <taxon>Flavobacteriaceae</taxon>
        <taxon>Aquimarina</taxon>
    </lineage>
</organism>
<dbReference type="PANTHER" id="PTHR44520:SF2">
    <property type="entry name" value="RESPONSE REGULATOR RCP1"/>
    <property type="match status" value="1"/>
</dbReference>
<dbReference type="InterPro" id="IPR052893">
    <property type="entry name" value="TCS_response_regulator"/>
</dbReference>
<protein>
    <submittedName>
        <fullName evidence="3">Response regulator</fullName>
    </submittedName>
</protein>
<dbReference type="Pfam" id="PF00072">
    <property type="entry name" value="Response_reg"/>
    <property type="match status" value="1"/>
</dbReference>
<feature type="domain" description="Response regulatory" evidence="2">
    <location>
        <begin position="8"/>
        <end position="134"/>
    </location>
</feature>
<accession>A0ABW5N9G4</accession>
<dbReference type="EMBL" id="JBHULX010000017">
    <property type="protein sequence ID" value="MFD2591213.1"/>
    <property type="molecule type" value="Genomic_DNA"/>
</dbReference>
<dbReference type="Gene3D" id="3.40.50.2300">
    <property type="match status" value="1"/>
</dbReference>
<name>A0ABW5N9G4_9FLAO</name>
<proteinExistence type="predicted"/>
<dbReference type="PANTHER" id="PTHR44520">
    <property type="entry name" value="RESPONSE REGULATOR RCP1-RELATED"/>
    <property type="match status" value="1"/>
</dbReference>
<evidence type="ECO:0000259" key="2">
    <source>
        <dbReference type="PROSITE" id="PS50110"/>
    </source>
</evidence>
<evidence type="ECO:0000256" key="1">
    <source>
        <dbReference type="PROSITE-ProRule" id="PRU00169"/>
    </source>
</evidence>
<feature type="modified residue" description="4-aspartylphosphate" evidence="1">
    <location>
        <position position="66"/>
    </location>
</feature>
<evidence type="ECO:0000313" key="4">
    <source>
        <dbReference type="Proteomes" id="UP001597459"/>
    </source>
</evidence>